<dbReference type="PANTHER" id="PTHR42749">
    <property type="entry name" value="CELL SHAPE-DETERMINING PROTEIN MREB"/>
    <property type="match status" value="1"/>
</dbReference>
<dbReference type="SUPFAM" id="SSF53067">
    <property type="entry name" value="Actin-like ATPase domain"/>
    <property type="match status" value="2"/>
</dbReference>
<reference evidence="2 3" key="1">
    <citation type="submission" date="2017-04" db="EMBL/GenBank/DDBJ databases">
        <title>The complete genome sequence of Streptomyces albolongus YIM 101047, the producer of novel bafilomycins and novel odoriferous sesquiterpenoids.</title>
        <authorList>
            <person name="Yin M."/>
            <person name="Jiang Y."/>
        </authorList>
    </citation>
    <scope>NUCLEOTIDE SEQUENCE [LARGE SCALE GENOMIC DNA]</scope>
    <source>
        <strain evidence="2 3">YIM 101047</strain>
    </source>
</reference>
<dbReference type="PANTHER" id="PTHR42749:SF1">
    <property type="entry name" value="CELL SHAPE-DETERMINING PROTEIN MREB"/>
    <property type="match status" value="1"/>
</dbReference>
<sequence length="384" mass="39599">MVEDGIRHGTRERGGGPMPRADGWGLAVDIGGAWVKAAYWDGRGGVGTLPVLPATVYRDLDGRLLTGPEAVRLARTAPERAETMPVRSLAEQDEALLGGEPTAPAEMVTALLARVLRDAGPGFGRSRPDALTVVVPSGWGGAERTALARAAGAAGLPEPDWLPAPLAVAAGWAAYREVPDGTVLAVCDAGATGLRCARVDLDRAAYEAGDEVACGGVDLDEALLALVEARARAAGPEAWERLLNSTGPEGLRARAQVREDITGVRETLSATVSAPLVVPGHGAELLLRRAEFEEAAQGPLSTAGAALRELLDAGPRPSAVLLTGGVARTPRLAELLAVDGRLPDLLPDPVNAAVLGAVRSRDAPEAPGGGEVPYSLPVDDDLFL</sequence>
<accession>A0ABC8BYH1</accession>
<evidence type="ECO:0000313" key="3">
    <source>
        <dbReference type="Proteomes" id="UP000192251"/>
    </source>
</evidence>
<evidence type="ECO:0008006" key="4">
    <source>
        <dbReference type="Google" id="ProtNLM"/>
    </source>
</evidence>
<proteinExistence type="predicted"/>
<protein>
    <recommendedName>
        <fullName evidence="4">Hsp70 family protein</fullName>
    </recommendedName>
</protein>
<dbReference type="Gene3D" id="3.30.420.40">
    <property type="match status" value="2"/>
</dbReference>
<feature type="compositionally biased region" description="Basic and acidic residues" evidence="1">
    <location>
        <begin position="1"/>
        <end position="14"/>
    </location>
</feature>
<evidence type="ECO:0000313" key="2">
    <source>
        <dbReference type="EMBL" id="ARF74868.1"/>
    </source>
</evidence>
<dbReference type="AlphaFoldDB" id="A0ABC8BYH1"/>
<name>A0ABC8BYH1_9ACTN</name>
<gene>
    <name evidence="2" type="ORF">B7C62_23520</name>
</gene>
<dbReference type="Gene3D" id="3.90.640.10">
    <property type="entry name" value="Actin, Chain A, domain 4"/>
    <property type="match status" value="1"/>
</dbReference>
<dbReference type="EMBL" id="CP020563">
    <property type="protein sequence ID" value="ARF74868.1"/>
    <property type="molecule type" value="Genomic_DNA"/>
</dbReference>
<dbReference type="Proteomes" id="UP000192251">
    <property type="component" value="Chromosome"/>
</dbReference>
<evidence type="ECO:0000256" key="1">
    <source>
        <dbReference type="SAM" id="MobiDB-lite"/>
    </source>
</evidence>
<organism evidence="2 3">
    <name type="scientific">Kitasatospora albolonga</name>
    <dbReference type="NCBI Taxonomy" id="68173"/>
    <lineage>
        <taxon>Bacteria</taxon>
        <taxon>Bacillati</taxon>
        <taxon>Actinomycetota</taxon>
        <taxon>Actinomycetes</taxon>
        <taxon>Kitasatosporales</taxon>
        <taxon>Streptomycetaceae</taxon>
        <taxon>Kitasatospora</taxon>
    </lineage>
</organism>
<feature type="region of interest" description="Disordered" evidence="1">
    <location>
        <begin position="1"/>
        <end position="20"/>
    </location>
</feature>
<dbReference type="KEGG" id="kab:B7C62_23520"/>
<dbReference type="InterPro" id="IPR043129">
    <property type="entry name" value="ATPase_NBD"/>
</dbReference>
<keyword evidence="3" id="KW-1185">Reference proteome</keyword>